<dbReference type="Proteomes" id="UP000093053">
    <property type="component" value="Chromosome"/>
</dbReference>
<dbReference type="EMBL" id="CP016793">
    <property type="protein sequence ID" value="ANZ39159.1"/>
    <property type="molecule type" value="Genomic_DNA"/>
</dbReference>
<dbReference type="KEGG" id="led:BBK82_26885"/>
<reference evidence="1 2" key="1">
    <citation type="submission" date="2016-07" db="EMBL/GenBank/DDBJ databases">
        <title>Complete genome sequence of the Lentzea guizhouensis DHS C013.</title>
        <authorList>
            <person name="Cao C."/>
        </authorList>
    </citation>
    <scope>NUCLEOTIDE SEQUENCE [LARGE SCALE GENOMIC DNA]</scope>
    <source>
        <strain evidence="1 2">DHS C013</strain>
    </source>
</reference>
<name>A0A1B2HN63_9PSEU</name>
<sequence>MIPSYAGYEWDGQLVDGSVYLDRSLFWPGHLVASVPYETFVRAGSREVRNQLAGGAVGGGAAAGVHGAGGIREVAAA</sequence>
<dbReference type="STRING" id="1586287.BBK82_26885"/>
<organism evidence="1 2">
    <name type="scientific">Lentzea guizhouensis</name>
    <dbReference type="NCBI Taxonomy" id="1586287"/>
    <lineage>
        <taxon>Bacteria</taxon>
        <taxon>Bacillati</taxon>
        <taxon>Actinomycetota</taxon>
        <taxon>Actinomycetes</taxon>
        <taxon>Pseudonocardiales</taxon>
        <taxon>Pseudonocardiaceae</taxon>
        <taxon>Lentzea</taxon>
    </lineage>
</organism>
<proteinExistence type="predicted"/>
<protein>
    <submittedName>
        <fullName evidence="1">Uncharacterized protein</fullName>
    </submittedName>
</protein>
<gene>
    <name evidence="1" type="ORF">BBK82_26885</name>
</gene>
<keyword evidence="2" id="KW-1185">Reference proteome</keyword>
<evidence type="ECO:0000313" key="2">
    <source>
        <dbReference type="Proteomes" id="UP000093053"/>
    </source>
</evidence>
<evidence type="ECO:0000313" key="1">
    <source>
        <dbReference type="EMBL" id="ANZ39159.1"/>
    </source>
</evidence>
<dbReference type="RefSeq" id="WP_065917502.1">
    <property type="nucleotide sequence ID" value="NZ_CP016793.1"/>
</dbReference>
<accession>A0A1B2HN63</accession>
<dbReference type="AlphaFoldDB" id="A0A1B2HN63"/>